<dbReference type="RefSeq" id="WP_377143150.1">
    <property type="nucleotide sequence ID" value="NZ_JBHTIA010000009.1"/>
</dbReference>
<evidence type="ECO:0000313" key="1">
    <source>
        <dbReference type="EMBL" id="MFD0765811.1"/>
    </source>
</evidence>
<evidence type="ECO:0000313" key="2">
    <source>
        <dbReference type="Proteomes" id="UP001597073"/>
    </source>
</evidence>
<organism evidence="1 2">
    <name type="scientific">Mucilaginibacter lutimaris</name>
    <dbReference type="NCBI Taxonomy" id="931629"/>
    <lineage>
        <taxon>Bacteria</taxon>
        <taxon>Pseudomonadati</taxon>
        <taxon>Bacteroidota</taxon>
        <taxon>Sphingobacteriia</taxon>
        <taxon>Sphingobacteriales</taxon>
        <taxon>Sphingobacteriaceae</taxon>
        <taxon>Mucilaginibacter</taxon>
    </lineage>
</organism>
<name>A0ABW2ZI65_9SPHI</name>
<keyword evidence="2" id="KW-1185">Reference proteome</keyword>
<proteinExistence type="predicted"/>
<gene>
    <name evidence="1" type="ORF">ACFQZI_13190</name>
</gene>
<protein>
    <submittedName>
        <fullName evidence="1">Uncharacterized protein</fullName>
    </submittedName>
</protein>
<dbReference type="Proteomes" id="UP001597073">
    <property type="component" value="Unassembled WGS sequence"/>
</dbReference>
<accession>A0ABW2ZI65</accession>
<dbReference type="EMBL" id="JBHTIA010000009">
    <property type="protein sequence ID" value="MFD0765811.1"/>
    <property type="molecule type" value="Genomic_DNA"/>
</dbReference>
<reference evidence="2" key="1">
    <citation type="journal article" date="2019" name="Int. J. Syst. Evol. Microbiol.">
        <title>The Global Catalogue of Microorganisms (GCM) 10K type strain sequencing project: providing services to taxonomists for standard genome sequencing and annotation.</title>
        <authorList>
            <consortium name="The Broad Institute Genomics Platform"/>
            <consortium name="The Broad Institute Genome Sequencing Center for Infectious Disease"/>
            <person name="Wu L."/>
            <person name="Ma J."/>
        </authorList>
    </citation>
    <scope>NUCLEOTIDE SEQUENCE [LARGE SCALE GENOMIC DNA]</scope>
    <source>
        <strain evidence="2">CCUG 60742</strain>
    </source>
</reference>
<sequence length="198" mass="22567">MANISDYGGIQPSITTVEAYQQTIETISGLLLLYSIIEEEYIRDGIIYHFFKKGFWGKKQLGYLKLEYLPGKHTDTSLSVDDSGNPLPPYTDIVIGIEYGSEYNSVNWSGQARIFNLVSPNKQVLSYEFLINNITIQRDAVGQLELEEMRSAGNMLMMDMGRMGYFRENIKLLDRVKSTLNVFGKFLSKSDYQPVTNE</sequence>
<comment type="caution">
    <text evidence="1">The sequence shown here is derived from an EMBL/GenBank/DDBJ whole genome shotgun (WGS) entry which is preliminary data.</text>
</comment>